<dbReference type="HAMAP" id="MF_00099">
    <property type="entry name" value="CheB_chemtxs"/>
    <property type="match status" value="1"/>
</dbReference>
<organism evidence="10 11">
    <name type="scientific">Sulfitobacter delicatus</name>
    <dbReference type="NCBI Taxonomy" id="218672"/>
    <lineage>
        <taxon>Bacteria</taxon>
        <taxon>Pseudomonadati</taxon>
        <taxon>Pseudomonadota</taxon>
        <taxon>Alphaproteobacteria</taxon>
        <taxon>Rhodobacterales</taxon>
        <taxon>Roseobacteraceae</taxon>
        <taxon>Sulfitobacter</taxon>
    </lineage>
</organism>
<comment type="catalytic activity">
    <reaction evidence="4 5">
        <text>[protein]-L-glutamate 5-O-methyl ester + H2O = L-glutamyl-[protein] + methanol + H(+)</text>
        <dbReference type="Rhea" id="RHEA:23236"/>
        <dbReference type="Rhea" id="RHEA-COMP:10208"/>
        <dbReference type="Rhea" id="RHEA-COMP:10311"/>
        <dbReference type="ChEBI" id="CHEBI:15377"/>
        <dbReference type="ChEBI" id="CHEBI:15378"/>
        <dbReference type="ChEBI" id="CHEBI:17790"/>
        <dbReference type="ChEBI" id="CHEBI:29973"/>
        <dbReference type="ChEBI" id="CHEBI:82795"/>
        <dbReference type="EC" id="3.1.1.61"/>
    </reaction>
</comment>
<dbReference type="EC" id="3.5.1.44" evidence="5"/>
<evidence type="ECO:0000256" key="7">
    <source>
        <dbReference type="PROSITE-ProRule" id="PRU00169"/>
    </source>
</evidence>
<dbReference type="InterPro" id="IPR035909">
    <property type="entry name" value="CheB_C"/>
</dbReference>
<dbReference type="InterPro" id="IPR001789">
    <property type="entry name" value="Sig_transdc_resp-reg_receiver"/>
</dbReference>
<dbReference type="PROSITE" id="PS50110">
    <property type="entry name" value="RESPONSE_REGULATORY"/>
    <property type="match status" value="1"/>
</dbReference>
<feature type="modified residue" description="4-aspartylphosphate" evidence="5 7">
    <location>
        <position position="69"/>
    </location>
</feature>
<feature type="domain" description="Response regulatory" evidence="8">
    <location>
        <begin position="18"/>
        <end position="135"/>
    </location>
</feature>
<dbReference type="Pfam" id="PF01339">
    <property type="entry name" value="CheB_methylest"/>
    <property type="match status" value="1"/>
</dbReference>
<dbReference type="SMART" id="SM00448">
    <property type="entry name" value="REC"/>
    <property type="match status" value="1"/>
</dbReference>
<dbReference type="GO" id="GO:0000156">
    <property type="term" value="F:phosphorelay response regulator activity"/>
    <property type="evidence" value="ECO:0007669"/>
    <property type="project" value="InterPro"/>
</dbReference>
<evidence type="ECO:0000256" key="4">
    <source>
        <dbReference type="ARBA" id="ARBA00048267"/>
    </source>
</evidence>
<evidence type="ECO:0000256" key="2">
    <source>
        <dbReference type="ARBA" id="ARBA00022500"/>
    </source>
</evidence>
<evidence type="ECO:0000256" key="5">
    <source>
        <dbReference type="HAMAP-Rule" id="MF_00099"/>
    </source>
</evidence>
<dbReference type="Gene3D" id="3.40.50.2300">
    <property type="match status" value="1"/>
</dbReference>
<dbReference type="GO" id="GO:0050568">
    <property type="term" value="F:protein-glutamine glutaminase activity"/>
    <property type="evidence" value="ECO:0007669"/>
    <property type="project" value="UniProtKB-UniRule"/>
</dbReference>
<keyword evidence="3 5" id="KW-0378">Hydrolase</keyword>
<keyword evidence="5 7" id="KW-0597">Phosphoprotein</keyword>
<dbReference type="AlphaFoldDB" id="A0A1G7R604"/>
<dbReference type="EC" id="3.1.1.61" evidence="5"/>
<dbReference type="Proteomes" id="UP000199399">
    <property type="component" value="Unassembled WGS sequence"/>
</dbReference>
<keyword evidence="11" id="KW-1185">Reference proteome</keyword>
<name>A0A1G7R604_9RHOB</name>
<dbReference type="Pfam" id="PF00072">
    <property type="entry name" value="Response_reg"/>
    <property type="match status" value="1"/>
</dbReference>
<dbReference type="NCBIfam" id="NF001965">
    <property type="entry name" value="PRK00742.1"/>
    <property type="match status" value="1"/>
</dbReference>
<protein>
    <recommendedName>
        <fullName evidence="5">Protein-glutamate methylesterase/protein-glutamine glutaminase</fullName>
        <ecNumber evidence="5">3.1.1.61</ecNumber>
        <ecNumber evidence="5">3.5.1.44</ecNumber>
    </recommendedName>
</protein>
<comment type="PTM">
    <text evidence="5">Phosphorylated by CheA. Phosphorylation of the N-terminal regulatory domain activates the methylesterase activity.</text>
</comment>
<comment type="domain">
    <text evidence="5">Contains a C-terminal catalytic domain, and an N-terminal region which modulates catalytic activity.</text>
</comment>
<sequence>MLLDPTEPQPAMRRPAKRVAIVDDSRSIRSWLRHVLQQDKRLEVVGEAGDAETARKVIKETQPDVLTLDVQMPGMSGLVFLERLMTLHPMPVVMVSASTSSGSDTAIQALSLGAVDCIVKPGQSVSKLSAKDIARRVYSAACSQYQPLLKRSALQPVAPLEAEEKDGAIVLIGASTGGVTALETVLATMATDGPPTVIVQHMPATFLISFAKLLDRKLPHDVGLVDDRVPLRRGQVRLAPEVGRQTELVRRNGLWQGHLRDDAERGAHCPSVDALFCSAAPYGHDVIAAILTGLGRDGTEGMRLLHRSGAHTIGQDADSSVVYGMPKAAWEAGAIVEQLPIENIGEAINSAVAAHHRRRSFAR</sequence>
<dbReference type="CDD" id="cd16432">
    <property type="entry name" value="CheB_Rec"/>
    <property type="match status" value="1"/>
</dbReference>
<evidence type="ECO:0000313" key="11">
    <source>
        <dbReference type="Proteomes" id="UP000199399"/>
    </source>
</evidence>
<comment type="catalytic activity">
    <reaction evidence="5">
        <text>L-glutaminyl-[protein] + H2O = L-glutamyl-[protein] + NH4(+)</text>
        <dbReference type="Rhea" id="RHEA:16441"/>
        <dbReference type="Rhea" id="RHEA-COMP:10207"/>
        <dbReference type="Rhea" id="RHEA-COMP:10208"/>
        <dbReference type="ChEBI" id="CHEBI:15377"/>
        <dbReference type="ChEBI" id="CHEBI:28938"/>
        <dbReference type="ChEBI" id="CHEBI:29973"/>
        <dbReference type="ChEBI" id="CHEBI:30011"/>
        <dbReference type="EC" id="3.5.1.44"/>
    </reaction>
</comment>
<dbReference type="PANTHER" id="PTHR42872">
    <property type="entry name" value="PROTEIN-GLUTAMATE METHYLESTERASE/PROTEIN-GLUTAMINE GLUTAMINASE"/>
    <property type="match status" value="1"/>
</dbReference>
<reference evidence="11" key="1">
    <citation type="submission" date="2016-10" db="EMBL/GenBank/DDBJ databases">
        <authorList>
            <person name="Varghese N."/>
            <person name="Submissions S."/>
        </authorList>
    </citation>
    <scope>NUCLEOTIDE SEQUENCE [LARGE SCALE GENOMIC DNA]</scope>
    <source>
        <strain evidence="11">DSM 16477</strain>
    </source>
</reference>
<comment type="similarity">
    <text evidence="5">Belongs to the CheB family.</text>
</comment>
<feature type="active site" evidence="5 6">
    <location>
        <position position="201"/>
    </location>
</feature>
<dbReference type="InterPro" id="IPR011006">
    <property type="entry name" value="CheY-like_superfamily"/>
</dbReference>
<dbReference type="InterPro" id="IPR008248">
    <property type="entry name" value="CheB-like"/>
</dbReference>
<evidence type="ECO:0000256" key="6">
    <source>
        <dbReference type="PROSITE-ProRule" id="PRU00050"/>
    </source>
</evidence>
<evidence type="ECO:0000256" key="3">
    <source>
        <dbReference type="ARBA" id="ARBA00022801"/>
    </source>
</evidence>
<dbReference type="GO" id="GO:0006935">
    <property type="term" value="P:chemotaxis"/>
    <property type="evidence" value="ECO:0007669"/>
    <property type="project" value="UniProtKB-UniRule"/>
</dbReference>
<dbReference type="SUPFAM" id="SSF52172">
    <property type="entry name" value="CheY-like"/>
    <property type="match status" value="1"/>
</dbReference>
<feature type="domain" description="CheB-type methylesterase" evidence="9">
    <location>
        <begin position="159"/>
        <end position="355"/>
    </location>
</feature>
<dbReference type="GO" id="GO:0005737">
    <property type="term" value="C:cytoplasm"/>
    <property type="evidence" value="ECO:0007669"/>
    <property type="project" value="UniProtKB-SubCell"/>
</dbReference>
<dbReference type="EMBL" id="FNBP01000004">
    <property type="protein sequence ID" value="SDG06125.1"/>
    <property type="molecule type" value="Genomic_DNA"/>
</dbReference>
<feature type="active site" evidence="5 6">
    <location>
        <position position="297"/>
    </location>
</feature>
<keyword evidence="2 5" id="KW-0145">Chemotaxis</keyword>
<dbReference type="PROSITE" id="PS50122">
    <property type="entry name" value="CHEB"/>
    <property type="match status" value="1"/>
</dbReference>
<evidence type="ECO:0000256" key="1">
    <source>
        <dbReference type="ARBA" id="ARBA00022490"/>
    </source>
</evidence>
<evidence type="ECO:0000313" key="10">
    <source>
        <dbReference type="EMBL" id="SDG06125.1"/>
    </source>
</evidence>
<dbReference type="CDD" id="cd17541">
    <property type="entry name" value="REC_CheB-like"/>
    <property type="match status" value="1"/>
</dbReference>
<dbReference type="SUPFAM" id="SSF52738">
    <property type="entry name" value="Methylesterase CheB, C-terminal domain"/>
    <property type="match status" value="1"/>
</dbReference>
<keyword evidence="1 5" id="KW-0963">Cytoplasm</keyword>
<dbReference type="Gene3D" id="3.40.50.180">
    <property type="entry name" value="Methylesterase CheB, C-terminal domain"/>
    <property type="match status" value="1"/>
</dbReference>
<evidence type="ECO:0000259" key="9">
    <source>
        <dbReference type="PROSITE" id="PS50122"/>
    </source>
</evidence>
<dbReference type="PIRSF" id="PIRSF000876">
    <property type="entry name" value="RR_chemtxs_CheB"/>
    <property type="match status" value="1"/>
</dbReference>
<dbReference type="InterPro" id="IPR000673">
    <property type="entry name" value="Sig_transdc_resp-reg_Me-estase"/>
</dbReference>
<comment type="function">
    <text evidence="5">Involved in chemotaxis. Part of a chemotaxis signal transduction system that modulates chemotaxis in response to various stimuli. Catalyzes the demethylation of specific methylglutamate residues introduced into the chemoreceptors (methyl-accepting chemotaxis proteins or MCP) by CheR. Also mediates the irreversible deamidation of specific glutamine residues to glutamic acid.</text>
</comment>
<evidence type="ECO:0000259" key="8">
    <source>
        <dbReference type="PROSITE" id="PS50110"/>
    </source>
</evidence>
<dbReference type="PANTHER" id="PTHR42872:SF6">
    <property type="entry name" value="PROTEIN-GLUTAMATE METHYLESTERASE_PROTEIN-GLUTAMINE GLUTAMINASE"/>
    <property type="match status" value="1"/>
</dbReference>
<accession>A0A1G7R604</accession>
<gene>
    <name evidence="5" type="primary">cheB</name>
    <name evidence="10" type="ORF">SAMN04489759_104280</name>
</gene>
<dbReference type="STRING" id="218672.SAMN04489759_104280"/>
<proteinExistence type="inferred from homology"/>
<comment type="subcellular location">
    <subcellularLocation>
        <location evidence="5">Cytoplasm</location>
    </subcellularLocation>
</comment>
<dbReference type="GO" id="GO:0008984">
    <property type="term" value="F:protein-glutamate methylesterase activity"/>
    <property type="evidence" value="ECO:0007669"/>
    <property type="project" value="UniProtKB-UniRule"/>
</dbReference>
<feature type="active site" evidence="5 6">
    <location>
        <position position="175"/>
    </location>
</feature>